<dbReference type="InterPro" id="IPR046828">
    <property type="entry name" value="RepSA"/>
</dbReference>
<dbReference type="Pfam" id="PF20199">
    <property type="entry name" value="RepSA"/>
    <property type="match status" value="1"/>
</dbReference>
<dbReference type="AlphaFoldDB" id="A0A132MMA3"/>
<sequence length="481" mass="52207">MPTSGSAFVPASVGVAELAGVVSRPGFDRWRQMVYATGGCAQPVHLEGESILVHRRTGEILDHYTTASEPGGRLLIACGNRRVSRCPACARVYAADTFHLIRAGLCGGKGCPESVRAHPRVFATFTAPSFGPVHARRVDKRTGRVLPCHPRRSGPSCLARHAEDDPLLGQPLDPHTYDYVGAVLWNAHAGELWRRFTIYLRRELAKAAGLTVKAFTEQARVSYAKVAEFQLRGLVHFHAVIRLDGPAGAADSPPAWATVELLERAIRAAVQAVTVRVPGPGGGSVRMLAWGEQLELHPITTAAFDNAEAITEEAVAGYVAKYATKAAEAAGTLDRPIRPGDLTGGFIDPDRLPPGVTDHALRMIATCWGLGELPEYAHLRLRKWAHMLGFRGHFATKSRTYSTTLTALRAERKAHRVAEYRAARGLPLPDGDGDGDEREGSTLVLAHWRFAGQGYTPGESLIAQAIWTELQQRRTRGREAA</sequence>
<dbReference type="RefSeq" id="WP_066883975.1">
    <property type="nucleotide sequence ID" value="NZ_LAXD01000001.1"/>
</dbReference>
<comment type="caution">
    <text evidence="1">The sequence shown here is derived from an EMBL/GenBank/DDBJ whole genome shotgun (WGS) entry which is preliminary data.</text>
</comment>
<name>A0A132MMA3_9ACTN</name>
<gene>
    <name evidence="1" type="ORF">LI90_617</name>
</gene>
<accession>A0A132MMA3</accession>
<dbReference type="OrthoDB" id="3203793at2"/>
<organism evidence="1 2">
    <name type="scientific">Carbonactinospora thermoautotrophica</name>
    <dbReference type="NCBI Taxonomy" id="1469144"/>
    <lineage>
        <taxon>Bacteria</taxon>
        <taxon>Bacillati</taxon>
        <taxon>Actinomycetota</taxon>
        <taxon>Actinomycetes</taxon>
        <taxon>Kitasatosporales</taxon>
        <taxon>Carbonactinosporaceae</taxon>
        <taxon>Carbonactinospora</taxon>
    </lineage>
</organism>
<proteinExistence type="predicted"/>
<protein>
    <recommendedName>
        <fullName evidence="3">Replication initiation protein</fullName>
    </recommendedName>
</protein>
<evidence type="ECO:0000313" key="2">
    <source>
        <dbReference type="Proteomes" id="UP000070188"/>
    </source>
</evidence>
<reference evidence="2" key="1">
    <citation type="submission" date="2015-04" db="EMBL/GenBank/DDBJ databases">
        <title>Physiological reanalysis, assessment of diazotrophy, and genome sequences of multiple isolates of Streptomyces thermoautotrophicus.</title>
        <authorList>
            <person name="MacKellar D.C."/>
            <person name="Lieber L."/>
            <person name="Norman J."/>
            <person name="Bolger A."/>
            <person name="Tobin C."/>
            <person name="Murray J.W."/>
            <person name="Chang R."/>
            <person name="Ford T."/>
            <person name="Nguyen P.Q."/>
            <person name="Woodward J."/>
            <person name="Permingeat H."/>
            <person name="Joshi N.S."/>
            <person name="Silver P.A."/>
            <person name="Usadel B."/>
            <person name="Rutherford A.W."/>
            <person name="Friesen M."/>
            <person name="Prell J."/>
        </authorList>
    </citation>
    <scope>NUCLEOTIDE SEQUENCE [LARGE SCALE GENOMIC DNA]</scope>
    <source>
        <strain evidence="2">H1</strain>
    </source>
</reference>
<dbReference type="Proteomes" id="UP000070188">
    <property type="component" value="Unassembled WGS sequence"/>
</dbReference>
<keyword evidence="2" id="KW-1185">Reference proteome</keyword>
<evidence type="ECO:0008006" key="3">
    <source>
        <dbReference type="Google" id="ProtNLM"/>
    </source>
</evidence>
<dbReference type="EMBL" id="LAXD01000001">
    <property type="protein sequence ID" value="KWW98987.1"/>
    <property type="molecule type" value="Genomic_DNA"/>
</dbReference>
<dbReference type="STRING" id="1469144.LI90_617"/>
<dbReference type="PATRIC" id="fig|1469144.10.peg.717"/>
<evidence type="ECO:0000313" key="1">
    <source>
        <dbReference type="EMBL" id="KWW98987.1"/>
    </source>
</evidence>